<keyword evidence="9" id="KW-0460">Magnesium</keyword>
<evidence type="ECO:0000256" key="1">
    <source>
        <dbReference type="ARBA" id="ARBA00005094"/>
    </source>
</evidence>
<dbReference type="InterPro" id="IPR013644">
    <property type="entry name" value="DXP_reductoisomerase_C"/>
</dbReference>
<dbReference type="HAMAP" id="MF_00183">
    <property type="entry name" value="DXP_reductoisom"/>
    <property type="match status" value="1"/>
</dbReference>
<comment type="caution">
    <text evidence="9">Lacks conserved residue(s) required for the propagation of feature annotation.</text>
</comment>
<feature type="binding site" evidence="9">
    <location>
        <position position="224"/>
    </location>
    <ligand>
        <name>Mn(2+)</name>
        <dbReference type="ChEBI" id="CHEBI:29035"/>
    </ligand>
</feature>
<evidence type="ECO:0000256" key="6">
    <source>
        <dbReference type="ARBA" id="ARBA00023211"/>
    </source>
</evidence>
<dbReference type="Gene3D" id="1.10.1740.10">
    <property type="match status" value="1"/>
</dbReference>
<feature type="binding site" evidence="9">
    <location>
        <position position="127"/>
    </location>
    <ligand>
        <name>NADPH</name>
        <dbReference type="ChEBI" id="CHEBI:57783"/>
    </ligand>
</feature>
<dbReference type="AlphaFoldDB" id="A0A9X2L9H7"/>
<dbReference type="SUPFAM" id="SSF69055">
    <property type="entry name" value="1-deoxy-D-xylulose-5-phosphate reductoisomerase, C-terminal domain"/>
    <property type="match status" value="1"/>
</dbReference>
<dbReference type="GO" id="GO:0030604">
    <property type="term" value="F:1-deoxy-D-xylulose-5-phosphate reductoisomerase activity"/>
    <property type="evidence" value="ECO:0007669"/>
    <property type="project" value="UniProtKB-UniRule"/>
</dbReference>
<keyword evidence="3 9" id="KW-0479">Metal-binding</keyword>
<dbReference type="Pfam" id="PF02670">
    <property type="entry name" value="DXP_reductoisom"/>
    <property type="match status" value="1"/>
</dbReference>
<dbReference type="SUPFAM" id="SSF55347">
    <property type="entry name" value="Glyceraldehyde-3-phosphate dehydrogenase-like, C-terminal domain"/>
    <property type="match status" value="1"/>
</dbReference>
<dbReference type="GO" id="GO:0030145">
    <property type="term" value="F:manganese ion binding"/>
    <property type="evidence" value="ECO:0007669"/>
    <property type="project" value="TreeGrafter"/>
</dbReference>
<evidence type="ECO:0000313" key="13">
    <source>
        <dbReference type="EMBL" id="MCQ8185554.1"/>
    </source>
</evidence>
<dbReference type="Pfam" id="PF13288">
    <property type="entry name" value="DXPR_C"/>
    <property type="match status" value="1"/>
</dbReference>
<dbReference type="GO" id="GO:0070402">
    <property type="term" value="F:NADPH binding"/>
    <property type="evidence" value="ECO:0007669"/>
    <property type="project" value="InterPro"/>
</dbReference>
<evidence type="ECO:0000256" key="4">
    <source>
        <dbReference type="ARBA" id="ARBA00022857"/>
    </source>
</evidence>
<feature type="binding site" evidence="9">
    <location>
        <position position="153"/>
    </location>
    <ligand>
        <name>Mn(2+)</name>
        <dbReference type="ChEBI" id="CHEBI:29035"/>
    </ligand>
</feature>
<accession>A0A9X2L9H7</accession>
<feature type="binding site" evidence="9">
    <location>
        <position position="14"/>
    </location>
    <ligand>
        <name>NADPH</name>
        <dbReference type="ChEBI" id="CHEBI:57783"/>
    </ligand>
</feature>
<keyword evidence="6 9" id="KW-0464">Manganese</keyword>
<evidence type="ECO:0000256" key="7">
    <source>
        <dbReference type="ARBA" id="ARBA00023229"/>
    </source>
</evidence>
<feature type="domain" description="DXP reductoisomerase C-terminal" evidence="12">
    <location>
        <begin position="264"/>
        <end position="381"/>
    </location>
</feature>
<feature type="binding site" evidence="9">
    <location>
        <position position="215"/>
    </location>
    <ligand>
        <name>1-deoxy-D-xylulose 5-phosphate</name>
        <dbReference type="ChEBI" id="CHEBI:57792"/>
    </ligand>
</feature>
<feature type="domain" description="1-deoxy-D-xylulose 5-phosphate reductoisomerase N-terminal" evidence="10">
    <location>
        <begin position="7"/>
        <end position="135"/>
    </location>
</feature>
<dbReference type="RefSeq" id="WP_256619444.1">
    <property type="nucleotide sequence ID" value="NZ_JANIBC010000006.1"/>
</dbReference>
<feature type="binding site" evidence="9">
    <location>
        <position position="202"/>
    </location>
    <ligand>
        <name>1-deoxy-D-xylulose 5-phosphate</name>
        <dbReference type="ChEBI" id="CHEBI:57792"/>
    </ligand>
</feature>
<dbReference type="InterPro" id="IPR036291">
    <property type="entry name" value="NAD(P)-bd_dom_sf"/>
</dbReference>
<protein>
    <recommendedName>
        <fullName evidence="9">1-deoxy-D-xylulose 5-phosphate reductoisomerase</fullName>
        <shortName evidence="9">DXP reductoisomerase</shortName>
        <ecNumber evidence="9">1.1.1.267</ecNumber>
    </recommendedName>
    <alternativeName>
        <fullName evidence="9">1-deoxyxylulose-5-phosphate reductoisomerase</fullName>
    </alternativeName>
    <alternativeName>
        <fullName evidence="9">2-C-methyl-D-erythritol 4-phosphate synthase</fullName>
    </alternativeName>
</protein>
<feature type="binding site" evidence="9">
    <location>
        <position position="220"/>
    </location>
    <ligand>
        <name>1-deoxy-D-xylulose 5-phosphate</name>
        <dbReference type="ChEBI" id="CHEBI:57792"/>
    </ligand>
</feature>
<comment type="caution">
    <text evidence="13">The sequence shown here is derived from an EMBL/GenBank/DDBJ whole genome shotgun (WGS) entry which is preliminary data.</text>
</comment>
<dbReference type="Proteomes" id="UP001142610">
    <property type="component" value="Unassembled WGS sequence"/>
</dbReference>
<evidence type="ECO:0000256" key="8">
    <source>
        <dbReference type="ARBA" id="ARBA00048543"/>
    </source>
</evidence>
<dbReference type="InterPro" id="IPR013512">
    <property type="entry name" value="DXP_reductoisomerase_N"/>
</dbReference>
<dbReference type="InterPro" id="IPR036169">
    <property type="entry name" value="DXPR_C_sf"/>
</dbReference>
<feature type="binding site" evidence="9">
    <location>
        <position position="12"/>
    </location>
    <ligand>
        <name>NADPH</name>
        <dbReference type="ChEBI" id="CHEBI:57783"/>
    </ligand>
</feature>
<comment type="catalytic activity">
    <reaction evidence="8">
        <text>2-C-methyl-D-erythritol 4-phosphate + NADP(+) = 1-deoxy-D-xylulose 5-phosphate + NADPH + H(+)</text>
        <dbReference type="Rhea" id="RHEA:13717"/>
        <dbReference type="ChEBI" id="CHEBI:15378"/>
        <dbReference type="ChEBI" id="CHEBI:57783"/>
        <dbReference type="ChEBI" id="CHEBI:57792"/>
        <dbReference type="ChEBI" id="CHEBI:58262"/>
        <dbReference type="ChEBI" id="CHEBI:58349"/>
        <dbReference type="EC" id="1.1.1.267"/>
    </reaction>
    <physiologicalReaction direction="right-to-left" evidence="8">
        <dbReference type="Rhea" id="RHEA:13719"/>
    </physiologicalReaction>
</comment>
<evidence type="ECO:0000259" key="12">
    <source>
        <dbReference type="Pfam" id="PF13288"/>
    </source>
</evidence>
<feature type="binding site" evidence="9">
    <location>
        <position position="224"/>
    </location>
    <ligand>
        <name>1-deoxy-D-xylulose 5-phosphate</name>
        <dbReference type="ChEBI" id="CHEBI:57792"/>
    </ligand>
</feature>
<feature type="binding site" evidence="9">
    <location>
        <position position="208"/>
    </location>
    <ligand>
        <name>NADPH</name>
        <dbReference type="ChEBI" id="CHEBI:57783"/>
    </ligand>
</feature>
<evidence type="ECO:0000256" key="9">
    <source>
        <dbReference type="HAMAP-Rule" id="MF_00183"/>
    </source>
</evidence>
<feature type="binding site" evidence="9">
    <location>
        <position position="129"/>
    </location>
    <ligand>
        <name>NADPH</name>
        <dbReference type="ChEBI" id="CHEBI:57783"/>
    </ligand>
</feature>
<comment type="function">
    <text evidence="9">Catalyzes the NADPH-dependent rearrangement and reduction of 1-deoxy-D-xylulose-5-phosphate (DXP) to 2-C-methyl-D-erythritol 4-phosphate (MEP).</text>
</comment>
<evidence type="ECO:0000259" key="10">
    <source>
        <dbReference type="Pfam" id="PF02670"/>
    </source>
</evidence>
<comment type="pathway">
    <text evidence="1 9">Isoprenoid biosynthesis; isopentenyl diphosphate biosynthesis via DXP pathway; isopentenyl diphosphate from 1-deoxy-D-xylulose 5-phosphate: step 1/6.</text>
</comment>
<organism evidence="13 14">
    <name type="scientific">Parvularcula maris</name>
    <dbReference type="NCBI Taxonomy" id="2965077"/>
    <lineage>
        <taxon>Bacteria</taxon>
        <taxon>Pseudomonadati</taxon>
        <taxon>Pseudomonadota</taxon>
        <taxon>Alphaproteobacteria</taxon>
        <taxon>Parvularculales</taxon>
        <taxon>Parvularculaceae</taxon>
        <taxon>Parvularcula</taxon>
    </lineage>
</organism>
<dbReference type="Pfam" id="PF08436">
    <property type="entry name" value="DXP_redisom_C"/>
    <property type="match status" value="1"/>
</dbReference>
<feature type="binding site" evidence="9">
    <location>
        <position position="128"/>
    </location>
    <ligand>
        <name>1-deoxy-D-xylulose 5-phosphate</name>
        <dbReference type="ChEBI" id="CHEBI:57792"/>
    </ligand>
</feature>
<evidence type="ECO:0000256" key="5">
    <source>
        <dbReference type="ARBA" id="ARBA00023002"/>
    </source>
</evidence>
<dbReference type="EMBL" id="JANIBC010000006">
    <property type="protein sequence ID" value="MCQ8185554.1"/>
    <property type="molecule type" value="Genomic_DNA"/>
</dbReference>
<dbReference type="NCBIfam" id="TIGR00243">
    <property type="entry name" value="Dxr"/>
    <property type="match status" value="1"/>
</dbReference>
<feature type="binding site" evidence="9">
    <location>
        <position position="13"/>
    </location>
    <ligand>
        <name>NADPH</name>
        <dbReference type="ChEBI" id="CHEBI:57783"/>
    </ligand>
</feature>
<evidence type="ECO:0000256" key="2">
    <source>
        <dbReference type="ARBA" id="ARBA00006825"/>
    </source>
</evidence>
<evidence type="ECO:0000256" key="3">
    <source>
        <dbReference type="ARBA" id="ARBA00022723"/>
    </source>
</evidence>
<feature type="binding site" evidence="9">
    <location>
        <position position="155"/>
    </location>
    <ligand>
        <name>Mn(2+)</name>
        <dbReference type="ChEBI" id="CHEBI:29035"/>
    </ligand>
</feature>
<dbReference type="PANTHER" id="PTHR30525:SF0">
    <property type="entry name" value="1-DEOXY-D-XYLULOSE 5-PHOSPHATE REDUCTOISOMERASE, CHLOROPLASTIC"/>
    <property type="match status" value="1"/>
</dbReference>
<feature type="binding site" evidence="9">
    <location>
        <position position="155"/>
    </location>
    <ligand>
        <name>1-deoxy-D-xylulose 5-phosphate</name>
        <dbReference type="ChEBI" id="CHEBI:57792"/>
    </ligand>
</feature>
<keyword evidence="5 9" id="KW-0560">Oxidoreductase</keyword>
<dbReference type="SUPFAM" id="SSF51735">
    <property type="entry name" value="NAD(P)-binding Rossmann-fold domains"/>
    <property type="match status" value="1"/>
</dbReference>
<dbReference type="EC" id="1.1.1.267" evidence="9"/>
<dbReference type="PIRSF" id="PIRSF006205">
    <property type="entry name" value="Dxp_reductismrs"/>
    <property type="match status" value="1"/>
</dbReference>
<feature type="domain" description="1-deoxy-D-xylulose 5-phosphate reductoisomerase C-terminal" evidence="11">
    <location>
        <begin position="149"/>
        <end position="232"/>
    </location>
</feature>
<comment type="similarity">
    <text evidence="2 9">Belongs to the DXR family.</text>
</comment>
<feature type="binding site" evidence="9">
    <location>
        <position position="15"/>
    </location>
    <ligand>
        <name>NADPH</name>
        <dbReference type="ChEBI" id="CHEBI:57783"/>
    </ligand>
</feature>
<dbReference type="Gene3D" id="3.40.50.720">
    <property type="entry name" value="NAD(P)-binding Rossmann-like Domain"/>
    <property type="match status" value="1"/>
</dbReference>
<feature type="binding site" evidence="9">
    <location>
        <position position="221"/>
    </location>
    <ligand>
        <name>1-deoxy-D-xylulose 5-phosphate</name>
        <dbReference type="ChEBI" id="CHEBI:57792"/>
    </ligand>
</feature>
<evidence type="ECO:0000259" key="11">
    <source>
        <dbReference type="Pfam" id="PF08436"/>
    </source>
</evidence>
<reference evidence="13" key="1">
    <citation type="submission" date="2022-07" db="EMBL/GenBank/DDBJ databases">
        <title>Parvularcula maris sp. nov., an algicidal bacterium isolated from seawater.</title>
        <authorList>
            <person name="Li F."/>
        </authorList>
    </citation>
    <scope>NUCLEOTIDE SEQUENCE</scope>
    <source>
        <strain evidence="13">BGMRC 0090</strain>
    </source>
</reference>
<name>A0A9X2L9H7_9PROT</name>
<dbReference type="InterPro" id="IPR003821">
    <property type="entry name" value="DXP_reductoisomerase"/>
</dbReference>
<proteinExistence type="inferred from homology"/>
<dbReference type="InterPro" id="IPR026877">
    <property type="entry name" value="DXPR_C"/>
</dbReference>
<evidence type="ECO:0000313" key="14">
    <source>
        <dbReference type="Proteomes" id="UP001142610"/>
    </source>
</evidence>
<dbReference type="PANTHER" id="PTHR30525">
    <property type="entry name" value="1-DEOXY-D-XYLULOSE 5-PHOSPHATE REDUCTOISOMERASE"/>
    <property type="match status" value="1"/>
</dbReference>
<feature type="binding site" evidence="9">
    <location>
        <position position="154"/>
    </location>
    <ligand>
        <name>1-deoxy-D-xylulose 5-phosphate</name>
        <dbReference type="ChEBI" id="CHEBI:57792"/>
    </ligand>
</feature>
<keyword evidence="14" id="KW-1185">Reference proteome</keyword>
<comment type="cofactor">
    <cofactor evidence="9">
        <name>Mg(2+)</name>
        <dbReference type="ChEBI" id="CHEBI:18420"/>
    </cofactor>
    <cofactor evidence="9">
        <name>Mn(2+)</name>
        <dbReference type="ChEBI" id="CHEBI:29035"/>
    </cofactor>
</comment>
<sequence>MLKRRATILGATGSVGQTTLALIDAANKARDAEIEVVALTANSKVDELAEAAKASGAKFAAIANPHAGEELAARLVGTGIKSGAGKEAVLEAAAMDADWVMAAIVGAAGIEPLLVAAERGANIAFANKECLVCAGDAVLAAMERGGGKLLPVDSEHNAIFQVYDFERPHRIRRLILTASGGPFREREPDTLRGITPAEAVKHPNWSMGAKISVDSATMMNKGLERIEAAYLFPTPKEKIEIVVHPQSVIHSLVDYVDGSVLAQLGTPDMTIPVASALAWPDRVATPAEQLDLVKVGHMDFFPADERRFPALRLARESLDEGGLSTCILNAANEVAVAAFLKGHLPFLDIAGVTEHCLNHVRPNQDGPDLEAVLATDKLARERAWERVEELAQRG</sequence>
<keyword evidence="7 9" id="KW-0414">Isoprene biosynthesis</keyword>
<dbReference type="GO" id="GO:0051484">
    <property type="term" value="P:isopentenyl diphosphate biosynthetic process, methylerythritol 4-phosphate pathway involved in terpenoid biosynthetic process"/>
    <property type="evidence" value="ECO:0007669"/>
    <property type="project" value="TreeGrafter"/>
</dbReference>
<keyword evidence="4 9" id="KW-0521">NADP</keyword>
<feature type="binding site" evidence="9">
    <location>
        <position position="179"/>
    </location>
    <ligand>
        <name>1-deoxy-D-xylulose 5-phosphate</name>
        <dbReference type="ChEBI" id="CHEBI:57792"/>
    </ligand>
</feature>
<gene>
    <name evidence="9 13" type="primary">dxr</name>
    <name evidence="13" type="ORF">NOG11_09105</name>
</gene>